<dbReference type="Pfam" id="PF22953">
    <property type="entry name" value="SpnB_Rossmann"/>
    <property type="match status" value="1"/>
</dbReference>
<feature type="region of interest" description="C-terminal hotdog fold" evidence="8">
    <location>
        <begin position="365"/>
        <end position="499"/>
    </location>
</feature>
<dbReference type="PANTHER" id="PTHR43775">
    <property type="entry name" value="FATTY ACID SYNTHASE"/>
    <property type="match status" value="1"/>
</dbReference>
<dbReference type="GO" id="GO:0017000">
    <property type="term" value="P:antibiotic biosynthetic process"/>
    <property type="evidence" value="ECO:0007669"/>
    <property type="project" value="UniProtKB-KW"/>
</dbReference>
<dbReference type="PROSITE" id="PS00012">
    <property type="entry name" value="PHOSPHOPANTETHEINE"/>
    <property type="match status" value="1"/>
</dbReference>
<dbReference type="InterPro" id="IPR006162">
    <property type="entry name" value="Ppantetheine_attach_site"/>
</dbReference>
<dbReference type="InterPro" id="IPR036291">
    <property type="entry name" value="NAD(P)-bd_dom_sf"/>
</dbReference>
<dbReference type="Pfam" id="PF14765">
    <property type="entry name" value="PS-DH"/>
    <property type="match status" value="1"/>
</dbReference>
<dbReference type="SMART" id="SM00822">
    <property type="entry name" value="PKS_KR"/>
    <property type="match status" value="1"/>
</dbReference>
<keyword evidence="13" id="KW-1185">Reference proteome</keyword>
<feature type="active site" description="Proton acceptor; for dehydratase activity" evidence="8">
    <location>
        <position position="254"/>
    </location>
</feature>
<comment type="caution">
    <text evidence="12">The sequence shown here is derived from an EMBL/GenBank/DDBJ whole genome shotgun (WGS) entry which is preliminary data.</text>
</comment>
<feature type="domain" description="Carrier" evidence="10">
    <location>
        <begin position="995"/>
        <end position="1070"/>
    </location>
</feature>
<dbReference type="PROSITE" id="PS52019">
    <property type="entry name" value="PKS_MFAS_DH"/>
    <property type="match status" value="1"/>
</dbReference>
<evidence type="ECO:0000256" key="6">
    <source>
        <dbReference type="ARBA" id="ARBA00023268"/>
    </source>
</evidence>
<comment type="pathway">
    <text evidence="1">Antibiotic biosynthesis.</text>
</comment>
<keyword evidence="6" id="KW-0511">Multifunctional enzyme</keyword>
<keyword evidence="2" id="KW-0596">Phosphopantetheine</keyword>
<sequence>LVRWDGRLSVAALNGPSSTVVAGDARAIEEIVEEQTAVGVRARRIPVDYASHSEHVERIRERLIGDLAGIAPRASEVPFHSTVTGEVLDTAVMDAEYWYTNLRRPVRFTDATRGLLADAHDAFVECTPHPVLTAAVEETVEDTERTVLVVGSLRRDEGGMRRMLASLAEAYVHGLPVDWAALLPGDGRVDLPTYAFQRERYWVGRSEAVGDVRSAGLQSAEHPLLGAALPLAGGEGLVLTGRISLETHPWLADHAVWGTVLVPGTGLVELALRAGAQVGCGRVEELTLQAPLVLPERGGLRVQVRVSGPEENGHRTVTIHSHPDRGTAETAPADQPWTCHATGTLVAPAPQPAWEAAGAWPPAGAVPVDLTGLYERLAADGLGYGPAFQGLRAAWRAGDEVLAEVRLPREQDQDAERFGLHPALLDAALHTCLIDGAEQVILPFSWTGVGLYADGANAVRVRMTRTGGEVSLTLTDAAGGPVAVIDALATRPVRPEQLRAAAGAAHRDALFRLDWAAVPATAPAADGERWALVGADEWGLTTALAEEQPVTAYADLAALAEAVSCGAPAPDTVLLPWAPAAGSDPADPRAVHQAVVRAVELLQDWLADPRWESSRLVWITRGAVAAGDAESVTDLAGAAVWGAVRSAQAEHPDRFRLVDLDGTAESGRALAALPRATEPQLALRAGAALAPRLARPGTVAEPAELVQPPAHGTVLVTGGTGTLGRLLARHLVTRHGVRDLLLLSRGGERAEGATELLAELTGLGARTTLAACDAADPDALAAVLDALPADRPLTGVVHAAGVLDDGVVTSLTPERIRAVLRPKADAAWNLHQLTRGADLTMFVLFSAAGGLLGNAGQANYAAANAYLDALAGHRRAQGLPGTSLAWGLWEQASGMTGALDEADRLRMRRSGVLPIPSEEALELFDAALAADRPLVLPVRLDLTATAEDGTTRAALLRGLTGTAHRRAARTAVAEAPAAEDLVQRLARLPRAEREHTLRDLVRAHVAAVLGHASPDSVDLGRGFLESGFDSLRAVELRNRLSTATGLRLPATLVFDHPSPTALIEHLGSQLPTEQQAAAPAAPAVLADLDSLEAGIRDIAEDDPVRERLADRLRTLLTALRPAAEDGTATGDGADEVEAATLDEMLAIVDQELQN</sequence>
<dbReference type="InterPro" id="IPR014043">
    <property type="entry name" value="Acyl_transferase_dom"/>
</dbReference>
<evidence type="ECO:0000256" key="7">
    <source>
        <dbReference type="ARBA" id="ARBA00023315"/>
    </source>
</evidence>
<evidence type="ECO:0000256" key="5">
    <source>
        <dbReference type="ARBA" id="ARBA00023194"/>
    </source>
</evidence>
<dbReference type="InterPro" id="IPR020806">
    <property type="entry name" value="PKS_PP-bd"/>
</dbReference>
<dbReference type="InterPro" id="IPR009081">
    <property type="entry name" value="PP-bd_ACP"/>
</dbReference>
<dbReference type="AlphaFoldDB" id="A0A4Z0GW53"/>
<dbReference type="InterPro" id="IPR050091">
    <property type="entry name" value="PKS_NRPS_Biosynth_Enz"/>
</dbReference>
<dbReference type="OrthoDB" id="9778690at2"/>
<evidence type="ECO:0000256" key="3">
    <source>
        <dbReference type="ARBA" id="ARBA00022553"/>
    </source>
</evidence>
<keyword evidence="7" id="KW-0012">Acyltransferase</keyword>
<keyword evidence="5" id="KW-0045">Antibiotic biosynthesis</keyword>
<reference evidence="12 13" key="1">
    <citation type="submission" date="2019-03" db="EMBL/GenBank/DDBJ databases">
        <authorList>
            <person name="Gonzalez-Pimentel J.L."/>
        </authorList>
    </citation>
    <scope>NUCLEOTIDE SEQUENCE [LARGE SCALE GENOMIC DNA]</scope>
    <source>
        <strain evidence="12 13">JCM 31289</strain>
    </source>
</reference>
<dbReference type="Gene3D" id="1.10.1200.10">
    <property type="entry name" value="ACP-like"/>
    <property type="match status" value="1"/>
</dbReference>
<feature type="region of interest" description="N-terminal hotdog fold" evidence="8">
    <location>
        <begin position="222"/>
        <end position="352"/>
    </location>
</feature>
<evidence type="ECO:0000259" key="11">
    <source>
        <dbReference type="PROSITE" id="PS52019"/>
    </source>
</evidence>
<evidence type="ECO:0000256" key="4">
    <source>
        <dbReference type="ARBA" id="ARBA00022679"/>
    </source>
</evidence>
<dbReference type="InterPro" id="IPR057326">
    <property type="entry name" value="KR_dom"/>
</dbReference>
<dbReference type="InterPro" id="IPR049900">
    <property type="entry name" value="PKS_mFAS_DH"/>
</dbReference>
<dbReference type="InterPro" id="IPR036736">
    <property type="entry name" value="ACP-like_sf"/>
</dbReference>
<feature type="active site" description="Proton donor; for dehydratase activity" evidence="8">
    <location>
        <position position="426"/>
    </location>
</feature>
<evidence type="ECO:0000313" key="13">
    <source>
        <dbReference type="Proteomes" id="UP000297948"/>
    </source>
</evidence>
<dbReference type="EMBL" id="SRID01000236">
    <property type="protein sequence ID" value="TGB00587.1"/>
    <property type="molecule type" value="Genomic_DNA"/>
</dbReference>
<dbReference type="Proteomes" id="UP000297948">
    <property type="component" value="Unassembled WGS sequence"/>
</dbReference>
<dbReference type="Gene3D" id="3.40.50.720">
    <property type="entry name" value="NAD(P)-binding Rossmann-like Domain"/>
    <property type="match status" value="1"/>
</dbReference>
<dbReference type="Pfam" id="PF21089">
    <property type="entry name" value="PKS_DH_N"/>
    <property type="match status" value="1"/>
</dbReference>
<dbReference type="GO" id="GO:0031177">
    <property type="term" value="F:phosphopantetheine binding"/>
    <property type="evidence" value="ECO:0007669"/>
    <property type="project" value="InterPro"/>
</dbReference>
<dbReference type="InterPro" id="IPR042104">
    <property type="entry name" value="PKS_dehydratase_sf"/>
</dbReference>
<dbReference type="InterPro" id="IPR020807">
    <property type="entry name" value="PKS_DH"/>
</dbReference>
<dbReference type="SMART" id="SM01294">
    <property type="entry name" value="PKS_PP_betabranch"/>
    <property type="match status" value="1"/>
</dbReference>
<dbReference type="InterPro" id="IPR016036">
    <property type="entry name" value="Malonyl_transacylase_ACP-bd"/>
</dbReference>
<name>A0A4Z0GW53_9ACTN</name>
<dbReference type="InterPro" id="IPR001227">
    <property type="entry name" value="Ac_transferase_dom_sf"/>
</dbReference>
<dbReference type="InterPro" id="IPR049551">
    <property type="entry name" value="PKS_DH_C"/>
</dbReference>
<dbReference type="SMART" id="SM00826">
    <property type="entry name" value="PKS_DH"/>
    <property type="match status" value="1"/>
</dbReference>
<accession>A0A4Z0GW53</accession>
<dbReference type="SUPFAM" id="SSF55048">
    <property type="entry name" value="Probable ACP-binding domain of malonyl-CoA ACP transacylase"/>
    <property type="match status" value="1"/>
</dbReference>
<dbReference type="SUPFAM" id="SSF47336">
    <property type="entry name" value="ACP-like"/>
    <property type="match status" value="1"/>
</dbReference>
<dbReference type="RefSeq" id="WP_135340797.1">
    <property type="nucleotide sequence ID" value="NZ_SRID01000236.1"/>
</dbReference>
<dbReference type="CDD" id="cd08956">
    <property type="entry name" value="KR_3_FAS_SDR_x"/>
    <property type="match status" value="1"/>
</dbReference>
<dbReference type="Gene3D" id="3.30.70.3290">
    <property type="match status" value="1"/>
</dbReference>
<proteinExistence type="predicted"/>
<organism evidence="12 13">
    <name type="scientific">Streptomyces palmae</name>
    <dbReference type="NCBI Taxonomy" id="1701085"/>
    <lineage>
        <taxon>Bacteria</taxon>
        <taxon>Bacillati</taxon>
        <taxon>Actinomycetota</taxon>
        <taxon>Actinomycetes</taxon>
        <taxon>Kitasatosporales</taxon>
        <taxon>Streptomycetaceae</taxon>
        <taxon>Streptomyces</taxon>
    </lineage>
</organism>
<dbReference type="GO" id="GO:0006633">
    <property type="term" value="P:fatty acid biosynthetic process"/>
    <property type="evidence" value="ECO:0007669"/>
    <property type="project" value="TreeGrafter"/>
</dbReference>
<feature type="domain" description="PKS/mFAS DH" evidence="11">
    <location>
        <begin position="222"/>
        <end position="499"/>
    </location>
</feature>
<dbReference type="InterPro" id="IPR016035">
    <property type="entry name" value="Acyl_Trfase/lysoPLipase"/>
</dbReference>
<dbReference type="Pfam" id="PF00698">
    <property type="entry name" value="Acyl_transf_1"/>
    <property type="match status" value="1"/>
</dbReference>
<keyword evidence="3" id="KW-0597">Phosphoprotein</keyword>
<dbReference type="SMART" id="SM00823">
    <property type="entry name" value="PKS_PP"/>
    <property type="match status" value="1"/>
</dbReference>
<dbReference type="Gene3D" id="3.10.129.110">
    <property type="entry name" value="Polyketide synthase dehydratase"/>
    <property type="match status" value="1"/>
</dbReference>
<evidence type="ECO:0000256" key="1">
    <source>
        <dbReference type="ARBA" id="ARBA00004792"/>
    </source>
</evidence>
<dbReference type="Pfam" id="PF08659">
    <property type="entry name" value="KR"/>
    <property type="match status" value="1"/>
</dbReference>
<dbReference type="SMART" id="SM00827">
    <property type="entry name" value="PKS_AT"/>
    <property type="match status" value="1"/>
</dbReference>
<dbReference type="SUPFAM" id="SSF52151">
    <property type="entry name" value="FabD/lysophospholipase-like"/>
    <property type="match status" value="1"/>
</dbReference>
<dbReference type="GO" id="GO:0004312">
    <property type="term" value="F:fatty acid synthase activity"/>
    <property type="evidence" value="ECO:0007669"/>
    <property type="project" value="TreeGrafter"/>
</dbReference>
<dbReference type="Pfam" id="PF00550">
    <property type="entry name" value="PP-binding"/>
    <property type="match status" value="1"/>
</dbReference>
<gene>
    <name evidence="12" type="ORF">E4099_21790</name>
</gene>
<feature type="non-terminal residue" evidence="12">
    <location>
        <position position="1"/>
    </location>
</feature>
<dbReference type="InterPro" id="IPR049552">
    <property type="entry name" value="PKS_DH_N"/>
</dbReference>
<evidence type="ECO:0000256" key="8">
    <source>
        <dbReference type="PROSITE-ProRule" id="PRU01363"/>
    </source>
</evidence>
<evidence type="ECO:0000313" key="12">
    <source>
        <dbReference type="EMBL" id="TGB00587.1"/>
    </source>
</evidence>
<evidence type="ECO:0000256" key="2">
    <source>
        <dbReference type="ARBA" id="ARBA00022450"/>
    </source>
</evidence>
<dbReference type="Gene3D" id="3.40.366.10">
    <property type="entry name" value="Malonyl-Coenzyme A Acyl Carrier Protein, domain 2"/>
    <property type="match status" value="1"/>
</dbReference>
<evidence type="ECO:0000259" key="10">
    <source>
        <dbReference type="PROSITE" id="PS50075"/>
    </source>
</evidence>
<dbReference type="PANTHER" id="PTHR43775:SF51">
    <property type="entry name" value="INACTIVE PHENOLPHTHIOCEROL SYNTHESIS POLYKETIDE SYNTHASE TYPE I PKS1-RELATED"/>
    <property type="match status" value="1"/>
</dbReference>
<dbReference type="InterPro" id="IPR055123">
    <property type="entry name" value="SpnB-like_Rossmann"/>
</dbReference>
<dbReference type="SUPFAM" id="SSF51735">
    <property type="entry name" value="NAD(P)-binding Rossmann-fold domains"/>
    <property type="match status" value="2"/>
</dbReference>
<dbReference type="PROSITE" id="PS50075">
    <property type="entry name" value="CARRIER"/>
    <property type="match status" value="1"/>
</dbReference>
<dbReference type="InterPro" id="IPR013968">
    <property type="entry name" value="PKS_KR"/>
</dbReference>
<feature type="region of interest" description="Disordered" evidence="9">
    <location>
        <begin position="312"/>
        <end position="332"/>
    </location>
</feature>
<keyword evidence="4" id="KW-0808">Transferase</keyword>
<protein>
    <submittedName>
        <fullName evidence="12">SDR family NAD(P)-dependent oxidoreductase</fullName>
    </submittedName>
</protein>
<dbReference type="FunFam" id="1.10.1200.10:FF:000007">
    <property type="entry name" value="Probable polyketide synthase pks17"/>
    <property type="match status" value="1"/>
</dbReference>
<evidence type="ECO:0000256" key="9">
    <source>
        <dbReference type="SAM" id="MobiDB-lite"/>
    </source>
</evidence>